<evidence type="ECO:0000256" key="1">
    <source>
        <dbReference type="SAM" id="Phobius"/>
    </source>
</evidence>
<keyword evidence="1" id="KW-0472">Membrane</keyword>
<keyword evidence="3" id="KW-1185">Reference proteome</keyword>
<gene>
    <name evidence="2" type="ORF">AB0E61_26805</name>
</gene>
<keyword evidence="1" id="KW-0812">Transmembrane</keyword>
<keyword evidence="1" id="KW-1133">Transmembrane helix</keyword>
<name>A0ABV2Z6S5_9ACTN</name>
<comment type="caution">
    <text evidence="2">The sequence shown here is derived from an EMBL/GenBank/DDBJ whole genome shotgun (WGS) entry which is preliminary data.</text>
</comment>
<dbReference type="EMBL" id="JBEZVI010000029">
    <property type="protein sequence ID" value="MEU3713692.1"/>
    <property type="molecule type" value="Genomic_DNA"/>
</dbReference>
<sequence length="234" mass="25391">MRDRKLWIGAFVTVLTGFVALVFQGGWEWVQGKLSDPPGLTAYSSGLIGCNPRYLDAPLAELHKQIKTIDHRGVHIPTADDWPSLPVTLQTSTPQAIVVTGVKVSVLSTRPLPEHGSVVDAECGGGMDERPFDVDLTADPVSVKPSVERTGQGKVIQGHDFPFKVASGDPEQFTFNIRNVAQDARFAITFSWVSDGEPGSTRLDNDGHGYRVMNLPKNLPRYSKGEVGRGKPAS</sequence>
<dbReference type="RefSeq" id="WP_030288800.1">
    <property type="nucleotide sequence ID" value="NZ_JBEZVI010000029.1"/>
</dbReference>
<protein>
    <submittedName>
        <fullName evidence="2">Uncharacterized protein</fullName>
    </submittedName>
</protein>
<evidence type="ECO:0000313" key="2">
    <source>
        <dbReference type="EMBL" id="MEU3713692.1"/>
    </source>
</evidence>
<feature type="transmembrane region" description="Helical" evidence="1">
    <location>
        <begin position="7"/>
        <end position="27"/>
    </location>
</feature>
<evidence type="ECO:0000313" key="3">
    <source>
        <dbReference type="Proteomes" id="UP001550853"/>
    </source>
</evidence>
<reference evidence="2 3" key="1">
    <citation type="submission" date="2024-06" db="EMBL/GenBank/DDBJ databases">
        <title>The Natural Products Discovery Center: Release of the First 8490 Sequenced Strains for Exploring Actinobacteria Biosynthetic Diversity.</title>
        <authorList>
            <person name="Kalkreuter E."/>
            <person name="Kautsar S.A."/>
            <person name="Yang D."/>
            <person name="Bader C.D."/>
            <person name="Teijaro C.N."/>
            <person name="Fluegel L."/>
            <person name="Davis C.M."/>
            <person name="Simpson J.R."/>
            <person name="Lauterbach L."/>
            <person name="Steele A.D."/>
            <person name="Gui C."/>
            <person name="Meng S."/>
            <person name="Li G."/>
            <person name="Viehrig K."/>
            <person name="Ye F."/>
            <person name="Su P."/>
            <person name="Kiefer A.F."/>
            <person name="Nichols A."/>
            <person name="Cepeda A.J."/>
            <person name="Yan W."/>
            <person name="Fan B."/>
            <person name="Jiang Y."/>
            <person name="Adhikari A."/>
            <person name="Zheng C.-J."/>
            <person name="Schuster L."/>
            <person name="Cowan T.M."/>
            <person name="Smanski M.J."/>
            <person name="Chevrette M.G."/>
            <person name="De Carvalho L.P.S."/>
            <person name="Shen B."/>
        </authorList>
    </citation>
    <scope>NUCLEOTIDE SEQUENCE [LARGE SCALE GENOMIC DNA]</scope>
    <source>
        <strain evidence="2 3">NPDC033039</strain>
    </source>
</reference>
<proteinExistence type="predicted"/>
<organism evidence="2 3">
    <name type="scientific">Streptomyces catenulae</name>
    <dbReference type="NCBI Taxonomy" id="66875"/>
    <lineage>
        <taxon>Bacteria</taxon>
        <taxon>Bacillati</taxon>
        <taxon>Actinomycetota</taxon>
        <taxon>Actinomycetes</taxon>
        <taxon>Kitasatosporales</taxon>
        <taxon>Streptomycetaceae</taxon>
        <taxon>Streptomyces</taxon>
    </lineage>
</organism>
<dbReference type="Proteomes" id="UP001550853">
    <property type="component" value="Unassembled WGS sequence"/>
</dbReference>
<accession>A0ABV2Z6S5</accession>